<dbReference type="EMBL" id="JAIRAU010000047">
    <property type="protein sequence ID" value="MBZ5714115.1"/>
    <property type="molecule type" value="Genomic_DNA"/>
</dbReference>
<feature type="compositionally biased region" description="Polar residues" evidence="1">
    <location>
        <begin position="54"/>
        <end position="63"/>
    </location>
</feature>
<dbReference type="RefSeq" id="WP_224195850.1">
    <property type="nucleotide sequence ID" value="NZ_JAIRAU010000047.1"/>
</dbReference>
<dbReference type="Pfam" id="PF04389">
    <property type="entry name" value="Peptidase_M28"/>
    <property type="match status" value="1"/>
</dbReference>
<comment type="caution">
    <text evidence="4">The sequence shown here is derived from an EMBL/GenBank/DDBJ whole genome shotgun (WGS) entry which is preliminary data.</text>
</comment>
<name>A0ABS7U186_9BACT</name>
<dbReference type="Proteomes" id="UP001139031">
    <property type="component" value="Unassembled WGS sequence"/>
</dbReference>
<dbReference type="Gene3D" id="3.40.630.10">
    <property type="entry name" value="Zn peptidases"/>
    <property type="match status" value="1"/>
</dbReference>
<dbReference type="PANTHER" id="PTHR12147">
    <property type="entry name" value="METALLOPEPTIDASE M28 FAMILY MEMBER"/>
    <property type="match status" value="1"/>
</dbReference>
<feature type="signal peptide" evidence="2">
    <location>
        <begin position="1"/>
        <end position="22"/>
    </location>
</feature>
<evidence type="ECO:0000256" key="2">
    <source>
        <dbReference type="SAM" id="SignalP"/>
    </source>
</evidence>
<keyword evidence="5" id="KW-1185">Reference proteome</keyword>
<dbReference type="PANTHER" id="PTHR12147:SF26">
    <property type="entry name" value="PEPTIDASE M28 DOMAIN-CONTAINING PROTEIN"/>
    <property type="match status" value="1"/>
</dbReference>
<accession>A0ABS7U186</accession>
<reference evidence="4" key="1">
    <citation type="submission" date="2021-08" db="EMBL/GenBank/DDBJ databases">
        <authorList>
            <person name="Stevens D.C."/>
        </authorList>
    </citation>
    <scope>NUCLEOTIDE SEQUENCE</scope>
    <source>
        <strain evidence="4">DSM 53165</strain>
    </source>
</reference>
<feature type="chain" id="PRO_5045050495" evidence="2">
    <location>
        <begin position="23"/>
        <end position="371"/>
    </location>
</feature>
<proteinExistence type="predicted"/>
<dbReference type="InterPro" id="IPR045175">
    <property type="entry name" value="M28_fam"/>
</dbReference>
<evidence type="ECO:0000313" key="5">
    <source>
        <dbReference type="Proteomes" id="UP001139031"/>
    </source>
</evidence>
<dbReference type="PROSITE" id="PS51257">
    <property type="entry name" value="PROKAR_LIPOPROTEIN"/>
    <property type="match status" value="1"/>
</dbReference>
<protein>
    <submittedName>
        <fullName evidence="4">M20/M25/M40 family metallo-hydrolase</fullName>
    </submittedName>
</protein>
<evidence type="ECO:0000259" key="3">
    <source>
        <dbReference type="Pfam" id="PF04389"/>
    </source>
</evidence>
<organism evidence="4 5">
    <name type="scientific">Nannocystis pusilla</name>
    <dbReference type="NCBI Taxonomy" id="889268"/>
    <lineage>
        <taxon>Bacteria</taxon>
        <taxon>Pseudomonadati</taxon>
        <taxon>Myxococcota</taxon>
        <taxon>Polyangia</taxon>
        <taxon>Nannocystales</taxon>
        <taxon>Nannocystaceae</taxon>
        <taxon>Nannocystis</taxon>
    </lineage>
</organism>
<gene>
    <name evidence="4" type="ORF">K7C98_33195</name>
</gene>
<sequence length="371" mass="38277">MRASRRVLGVVWLGLCACPTPAASDEAATASESGGSSSTSSTGGSTSTTSTSGQSPEPVTTTGAAPDGGGCGHDTPEALMGCVETRRWSEDVALIAHSRPPGSPHWQMVQDRCAAALEQAGFTVQRQAYASGVNVVGTLPGTTSPDEVVLLAAHYDHIGGCPGADDNASGVAGALEVARVLGQAALPRTVVVACWDEEELGLRGSRAFAQGLTGPMPVVAFNFDMIGVASEADDSQVFPGPLAERFPELQAELVANRGRANFIAVVADGPAEAFARELEGLAESLGRLTGVMALTAAEKLDEDDFGVLTLSDHRSFWERDIPALHVFDTGVFRYPGYHCTSGLDTPDRLDAVFAADVMKATAAAMASAAGL</sequence>
<feature type="region of interest" description="Disordered" evidence="1">
    <location>
        <begin position="25"/>
        <end position="77"/>
    </location>
</feature>
<evidence type="ECO:0000313" key="4">
    <source>
        <dbReference type="EMBL" id="MBZ5714115.1"/>
    </source>
</evidence>
<keyword evidence="2" id="KW-0732">Signal</keyword>
<evidence type="ECO:0000256" key="1">
    <source>
        <dbReference type="SAM" id="MobiDB-lite"/>
    </source>
</evidence>
<dbReference type="InterPro" id="IPR007484">
    <property type="entry name" value="Peptidase_M28"/>
</dbReference>
<feature type="domain" description="Peptidase M28" evidence="3">
    <location>
        <begin position="134"/>
        <end position="360"/>
    </location>
</feature>
<feature type="compositionally biased region" description="Low complexity" evidence="1">
    <location>
        <begin position="25"/>
        <end position="53"/>
    </location>
</feature>
<dbReference type="SUPFAM" id="SSF53187">
    <property type="entry name" value="Zn-dependent exopeptidases"/>
    <property type="match status" value="1"/>
</dbReference>